<dbReference type="EMBL" id="JACGCI010000001">
    <property type="protein sequence ID" value="KAF6766354.1"/>
    <property type="molecule type" value="Genomic_DNA"/>
</dbReference>
<feature type="region of interest" description="Disordered" evidence="1">
    <location>
        <begin position="358"/>
        <end position="378"/>
    </location>
</feature>
<dbReference type="AlphaFoldDB" id="A0A8H6MGW6"/>
<organism evidence="2 3">
    <name type="scientific">Ephemerocybe angulata</name>
    <dbReference type="NCBI Taxonomy" id="980116"/>
    <lineage>
        <taxon>Eukaryota</taxon>
        <taxon>Fungi</taxon>
        <taxon>Dikarya</taxon>
        <taxon>Basidiomycota</taxon>
        <taxon>Agaricomycotina</taxon>
        <taxon>Agaricomycetes</taxon>
        <taxon>Agaricomycetidae</taxon>
        <taxon>Agaricales</taxon>
        <taxon>Agaricineae</taxon>
        <taxon>Psathyrellaceae</taxon>
        <taxon>Ephemerocybe</taxon>
    </lineage>
</organism>
<feature type="compositionally biased region" description="Basic and acidic residues" evidence="1">
    <location>
        <begin position="83"/>
        <end position="92"/>
    </location>
</feature>
<protein>
    <submittedName>
        <fullName evidence="2">Uncharacterized protein</fullName>
    </submittedName>
</protein>
<evidence type="ECO:0000313" key="2">
    <source>
        <dbReference type="EMBL" id="KAF6766354.1"/>
    </source>
</evidence>
<evidence type="ECO:0000256" key="1">
    <source>
        <dbReference type="SAM" id="MobiDB-lite"/>
    </source>
</evidence>
<comment type="caution">
    <text evidence="2">The sequence shown here is derived from an EMBL/GenBank/DDBJ whole genome shotgun (WGS) entry which is preliminary data.</text>
</comment>
<feature type="compositionally biased region" description="Polar residues" evidence="1">
    <location>
        <begin position="358"/>
        <end position="369"/>
    </location>
</feature>
<keyword evidence="3" id="KW-1185">Reference proteome</keyword>
<dbReference type="OrthoDB" id="3269550at2759"/>
<name>A0A8H6MGW6_9AGAR</name>
<evidence type="ECO:0000313" key="3">
    <source>
        <dbReference type="Proteomes" id="UP000521943"/>
    </source>
</evidence>
<gene>
    <name evidence="2" type="ORF">DFP72DRAFT_15085</name>
</gene>
<sequence length="466" mass="51111">MLNANAREANIPLIGTQTSGSSKKLSRFSLFRSLSDSRSKPGRRSRSAPGPNEESLTPQRVKQFRYPRTPPSPRSPYSVADSSEQHFEESRMLRLARPSQPPPSSYQILPEEGVKSHYVKARSIGGSMPSPDALPNATTPSFAGQWSTTSLPDTSPQPTSPLSPHDMSYGDPTSSDEAFHRNQRRKASMSKLMRHFGETKIPAEAFLGSRVASAQEAIPNPTIAFRKGRTKSLDMKAFSGLQRLEGGSTTKGMQPINRSRSLGRRSRFTTRAGPNTPLDGCPEVTETTQDRVRRARKMTQIFGPEISRELIEMAGGGPTSRNGPVDLTEPEVNPAVPPIHERISVDSEAPSSDIPTFSNPFLNHPSTPDASEASERTRRTQKLAKFFGVSQNDISCSVPPTLHLSPSSDISFESPPARSQPLQDVEVNIKVAGRRFWGLSPERGKYRNVQTSDAIVIDQLRTLKAS</sequence>
<feature type="region of interest" description="Disordered" evidence="1">
    <location>
        <begin position="1"/>
        <end position="187"/>
    </location>
</feature>
<proteinExistence type="predicted"/>
<feature type="compositionally biased region" description="Low complexity" evidence="1">
    <location>
        <begin position="19"/>
        <end position="36"/>
    </location>
</feature>
<reference evidence="2 3" key="1">
    <citation type="submission" date="2020-07" db="EMBL/GenBank/DDBJ databases">
        <title>Comparative genomics of pyrophilous fungi reveals a link between fire events and developmental genes.</title>
        <authorList>
            <consortium name="DOE Joint Genome Institute"/>
            <person name="Steindorff A.S."/>
            <person name="Carver A."/>
            <person name="Calhoun S."/>
            <person name="Stillman K."/>
            <person name="Liu H."/>
            <person name="Lipzen A."/>
            <person name="Pangilinan J."/>
            <person name="Labutti K."/>
            <person name="Bruns T.D."/>
            <person name="Grigoriev I.V."/>
        </authorList>
    </citation>
    <scope>NUCLEOTIDE SEQUENCE [LARGE SCALE GENOMIC DNA]</scope>
    <source>
        <strain evidence="2 3">CBS 144469</strain>
    </source>
</reference>
<accession>A0A8H6MGW6</accession>
<feature type="compositionally biased region" description="Polar residues" evidence="1">
    <location>
        <begin position="136"/>
        <end position="162"/>
    </location>
</feature>
<dbReference type="Proteomes" id="UP000521943">
    <property type="component" value="Unassembled WGS sequence"/>
</dbReference>